<organism evidence="10 11">
    <name type="scientific">Corynebacterium provencense</name>
    <dbReference type="NCBI Taxonomy" id="1737425"/>
    <lineage>
        <taxon>Bacteria</taxon>
        <taxon>Bacillati</taxon>
        <taxon>Actinomycetota</taxon>
        <taxon>Actinomycetes</taxon>
        <taxon>Mycobacteriales</taxon>
        <taxon>Corynebacteriaceae</taxon>
        <taxon>Corynebacterium</taxon>
    </lineage>
</organism>
<name>A0A2Z3YUB6_9CORY</name>
<dbReference type="RefSeq" id="WP_174217104.1">
    <property type="nucleotide sequence ID" value="NZ_CP024988.1"/>
</dbReference>
<feature type="transmembrane region" description="Helical" evidence="9">
    <location>
        <begin position="305"/>
        <end position="335"/>
    </location>
</feature>
<evidence type="ECO:0000256" key="9">
    <source>
        <dbReference type="SAM" id="Phobius"/>
    </source>
</evidence>
<feature type="transmembrane region" description="Helical" evidence="9">
    <location>
        <begin position="347"/>
        <end position="368"/>
    </location>
</feature>
<feature type="compositionally biased region" description="Low complexity" evidence="8">
    <location>
        <begin position="564"/>
        <end position="587"/>
    </location>
</feature>
<dbReference type="Proteomes" id="UP000247696">
    <property type="component" value="Chromosome"/>
</dbReference>
<feature type="transmembrane region" description="Helical" evidence="9">
    <location>
        <begin position="82"/>
        <end position="109"/>
    </location>
</feature>
<evidence type="ECO:0000256" key="6">
    <source>
        <dbReference type="ARBA" id="ARBA00023136"/>
    </source>
</evidence>
<evidence type="ECO:0000313" key="10">
    <source>
        <dbReference type="EMBL" id="AWT26184.1"/>
    </source>
</evidence>
<evidence type="ECO:0000313" key="11">
    <source>
        <dbReference type="Proteomes" id="UP000247696"/>
    </source>
</evidence>
<comment type="similarity">
    <text evidence="7">Belongs to the MptA/B family.</text>
</comment>
<keyword evidence="2 10" id="KW-0328">Glycosyltransferase</keyword>
<dbReference type="AlphaFoldDB" id="A0A2Z3YUB6"/>
<protein>
    <submittedName>
        <fullName evidence="10">Alpha-(1-&gt;6)-mannopyranosyltransferase</fullName>
        <ecNumber evidence="10">2.4.1.-</ecNumber>
    </submittedName>
</protein>
<sequence>MSGLRSLFPDLGTAGSRSALLHRPSPETVGTRTVFPARDRTRFRAAQLSGTFGAVLVAVGGLGAGAVPVVDNSLWSLPVVGFLSLLLHSTTVTVFVGTGFLVLGWLMMWRYCLPARDSDGAAAPTVPLRTLWRTVLAWSLPLLATAPLFTQDIYSYLAQGSVAARGLDPYSAGPADLLGVDDPLARSVPLVWAHSPAPYGPVAVGLASLIYRAVGDAVGPAVLLHRVIAVAGLALAAWAMVRLARRCGVRPQATLWLGALNPLVPLHLIGGLHNEALMMGLMLTGLELSLTATDRSAGHRNRYRVLVGVAGLVLICCAGMVKVTAFLALGFAGVAVARYLGGRFRDLVAVACVYLLGAVAVVAAFSYGSGLGTGWLLVQGGAADVVSWMSLTTDIGLLSSSVGSALGLGDHTDTTLTVMRLAGLAVGGFWVVRMLWASFRGAVHPVGGLGVATFFLVLFFPVVHPWYLLWAVMPLAAWADRAGFRVTVAVISSALSFFILPRGLNLPPSTVSLIYLMFVFFFLVLLGVGVLAYRRIRAAESGSGTAHGTVTGAVSGTVPGSGPNNDANNAAAAANDAADGADYTGAS</sequence>
<evidence type="ECO:0000256" key="1">
    <source>
        <dbReference type="ARBA" id="ARBA00004141"/>
    </source>
</evidence>
<dbReference type="NCBIfam" id="NF038066">
    <property type="entry name" value="MptB"/>
    <property type="match status" value="1"/>
</dbReference>
<dbReference type="KEGG" id="cpre:Csp1_13920"/>
<dbReference type="Pfam" id="PF26314">
    <property type="entry name" value="MptA_B_family"/>
    <property type="match status" value="1"/>
</dbReference>
<feature type="transmembrane region" description="Helical" evidence="9">
    <location>
        <begin position="451"/>
        <end position="470"/>
    </location>
</feature>
<feature type="transmembrane region" description="Helical" evidence="9">
    <location>
        <begin position="482"/>
        <end position="500"/>
    </location>
</feature>
<keyword evidence="4 9" id="KW-0812">Transmembrane</keyword>
<dbReference type="GO" id="GO:0016020">
    <property type="term" value="C:membrane"/>
    <property type="evidence" value="ECO:0007669"/>
    <property type="project" value="UniProtKB-SubCell"/>
</dbReference>
<dbReference type="GO" id="GO:0016757">
    <property type="term" value="F:glycosyltransferase activity"/>
    <property type="evidence" value="ECO:0007669"/>
    <property type="project" value="UniProtKB-KW"/>
</dbReference>
<feature type="region of interest" description="Disordered" evidence="8">
    <location>
        <begin position="554"/>
        <end position="587"/>
    </location>
</feature>
<comment type="subcellular location">
    <subcellularLocation>
        <location evidence="1">Membrane</location>
        <topology evidence="1">Multi-pass membrane protein</topology>
    </subcellularLocation>
</comment>
<feature type="transmembrane region" description="Helical" evidence="9">
    <location>
        <begin position="48"/>
        <end position="70"/>
    </location>
</feature>
<feature type="transmembrane region" description="Helical" evidence="9">
    <location>
        <begin position="421"/>
        <end position="439"/>
    </location>
</feature>
<feature type="transmembrane region" description="Helical" evidence="9">
    <location>
        <begin position="512"/>
        <end position="533"/>
    </location>
</feature>
<keyword evidence="11" id="KW-1185">Reference proteome</keyword>
<evidence type="ECO:0000256" key="3">
    <source>
        <dbReference type="ARBA" id="ARBA00022679"/>
    </source>
</evidence>
<accession>A0A2Z3YUB6</accession>
<evidence type="ECO:0000256" key="4">
    <source>
        <dbReference type="ARBA" id="ARBA00022692"/>
    </source>
</evidence>
<gene>
    <name evidence="10" type="ORF">Csp1_13920</name>
</gene>
<dbReference type="EC" id="2.4.1.-" evidence="10"/>
<evidence type="ECO:0000256" key="5">
    <source>
        <dbReference type="ARBA" id="ARBA00022989"/>
    </source>
</evidence>
<feature type="transmembrane region" description="Helical" evidence="9">
    <location>
        <begin position="223"/>
        <end position="241"/>
    </location>
</feature>
<evidence type="ECO:0000256" key="2">
    <source>
        <dbReference type="ARBA" id="ARBA00022676"/>
    </source>
</evidence>
<reference evidence="11" key="1">
    <citation type="submission" date="2017-11" db="EMBL/GenBank/DDBJ databases">
        <title>Otitis media/interna in a cat caused by the recently described species Corynebacterium provencense.</title>
        <authorList>
            <person name="Kittl S."/>
            <person name="Brodard I."/>
            <person name="Rychener L."/>
            <person name="Jores J."/>
            <person name="Roosje P."/>
            <person name="Gobeli Brawand S."/>
        </authorList>
    </citation>
    <scope>NUCLEOTIDE SEQUENCE [LARGE SCALE GENOMIC DNA]</scope>
    <source>
        <strain evidence="11">17KM38</strain>
    </source>
</reference>
<proteinExistence type="inferred from homology"/>
<keyword evidence="6 9" id="KW-0472">Membrane</keyword>
<evidence type="ECO:0000256" key="8">
    <source>
        <dbReference type="SAM" id="MobiDB-lite"/>
    </source>
</evidence>
<evidence type="ECO:0000256" key="7">
    <source>
        <dbReference type="ARBA" id="ARBA00043987"/>
    </source>
</evidence>
<dbReference type="STRING" id="1737425.GCA_900049755_02007"/>
<keyword evidence="3 10" id="KW-0808">Transferase</keyword>
<dbReference type="InterPro" id="IPR049829">
    <property type="entry name" value="MptA/B-like"/>
</dbReference>
<keyword evidence="5 9" id="KW-1133">Transmembrane helix</keyword>
<dbReference type="EMBL" id="CP024988">
    <property type="protein sequence ID" value="AWT26184.1"/>
    <property type="molecule type" value="Genomic_DNA"/>
</dbReference>